<reference evidence="2" key="1">
    <citation type="journal article" date="2020" name="Fungal Divers.">
        <title>Resolving the Mortierellaceae phylogeny through synthesis of multi-gene phylogenetics and phylogenomics.</title>
        <authorList>
            <person name="Vandepol N."/>
            <person name="Liber J."/>
            <person name="Desiro A."/>
            <person name="Na H."/>
            <person name="Kennedy M."/>
            <person name="Barry K."/>
            <person name="Grigoriev I.V."/>
            <person name="Miller A.N."/>
            <person name="O'Donnell K."/>
            <person name="Stajich J.E."/>
            <person name="Bonito G."/>
        </authorList>
    </citation>
    <scope>NUCLEOTIDE SEQUENCE</scope>
    <source>
        <strain evidence="2">NRRL 6426</strain>
    </source>
</reference>
<feature type="compositionally biased region" description="Acidic residues" evidence="1">
    <location>
        <begin position="1"/>
        <end position="17"/>
    </location>
</feature>
<gene>
    <name evidence="2" type="ORF">BG015_009832</name>
</gene>
<dbReference type="EMBL" id="JAAAUQ010000066">
    <property type="protein sequence ID" value="KAF9155456.1"/>
    <property type="molecule type" value="Genomic_DNA"/>
</dbReference>
<dbReference type="Proteomes" id="UP000748756">
    <property type="component" value="Unassembled WGS sequence"/>
</dbReference>
<accession>A0A9P5VEA0</accession>
<proteinExistence type="predicted"/>
<keyword evidence="3" id="KW-1185">Reference proteome</keyword>
<protein>
    <submittedName>
        <fullName evidence="2">Uncharacterized protein</fullName>
    </submittedName>
</protein>
<feature type="non-terminal residue" evidence="2">
    <location>
        <position position="72"/>
    </location>
</feature>
<comment type="caution">
    <text evidence="2">The sequence shown here is derived from an EMBL/GenBank/DDBJ whole genome shotgun (WGS) entry which is preliminary data.</text>
</comment>
<organism evidence="2 3">
    <name type="scientific">Linnemannia schmuckeri</name>
    <dbReference type="NCBI Taxonomy" id="64567"/>
    <lineage>
        <taxon>Eukaryota</taxon>
        <taxon>Fungi</taxon>
        <taxon>Fungi incertae sedis</taxon>
        <taxon>Mucoromycota</taxon>
        <taxon>Mortierellomycotina</taxon>
        <taxon>Mortierellomycetes</taxon>
        <taxon>Mortierellales</taxon>
        <taxon>Mortierellaceae</taxon>
        <taxon>Linnemannia</taxon>
    </lineage>
</organism>
<evidence type="ECO:0000256" key="1">
    <source>
        <dbReference type="SAM" id="MobiDB-lite"/>
    </source>
</evidence>
<evidence type="ECO:0000313" key="3">
    <source>
        <dbReference type="Proteomes" id="UP000748756"/>
    </source>
</evidence>
<name>A0A9P5VEA0_9FUNG</name>
<feature type="region of interest" description="Disordered" evidence="1">
    <location>
        <begin position="1"/>
        <end position="72"/>
    </location>
</feature>
<sequence length="72" mass="7797">MPLPDAESDTESDDTETDVNNKDGATTKPKAGGDYTEDIKDGEEDDAEGGADEKDGEAEEEDGLINRLWKHI</sequence>
<dbReference type="AlphaFoldDB" id="A0A9P5VEA0"/>
<feature type="compositionally biased region" description="Acidic residues" evidence="1">
    <location>
        <begin position="40"/>
        <end position="63"/>
    </location>
</feature>
<evidence type="ECO:0000313" key="2">
    <source>
        <dbReference type="EMBL" id="KAF9155456.1"/>
    </source>
</evidence>